<organism evidence="7 8">
    <name type="scientific">Paralcaligenes ureilyticus</name>
    <dbReference type="NCBI Taxonomy" id="627131"/>
    <lineage>
        <taxon>Bacteria</taxon>
        <taxon>Pseudomonadati</taxon>
        <taxon>Pseudomonadota</taxon>
        <taxon>Betaproteobacteria</taxon>
        <taxon>Burkholderiales</taxon>
        <taxon>Alcaligenaceae</taxon>
        <taxon>Paralcaligenes</taxon>
    </lineage>
</organism>
<dbReference type="OrthoDB" id="9773807at2"/>
<dbReference type="InterPro" id="IPR000415">
    <property type="entry name" value="Nitroreductase-like"/>
</dbReference>
<gene>
    <name evidence="7" type="ORF">EDC26_10166</name>
</gene>
<dbReference type="PANTHER" id="PTHR43673">
    <property type="entry name" value="NAD(P)H NITROREDUCTASE YDGI-RELATED"/>
    <property type="match status" value="1"/>
</dbReference>
<dbReference type="PANTHER" id="PTHR43673:SF2">
    <property type="entry name" value="NITROREDUCTASE"/>
    <property type="match status" value="1"/>
</dbReference>
<evidence type="ECO:0000256" key="1">
    <source>
        <dbReference type="ARBA" id="ARBA00001917"/>
    </source>
</evidence>
<comment type="similarity">
    <text evidence="2">Belongs to the nitroreductase family.</text>
</comment>
<evidence type="ECO:0000313" key="7">
    <source>
        <dbReference type="EMBL" id="TCT10846.1"/>
    </source>
</evidence>
<evidence type="ECO:0000313" key="8">
    <source>
        <dbReference type="Proteomes" id="UP000295525"/>
    </source>
</evidence>
<evidence type="ECO:0000256" key="4">
    <source>
        <dbReference type="ARBA" id="ARBA00022643"/>
    </source>
</evidence>
<dbReference type="EMBL" id="SMAJ01000001">
    <property type="protein sequence ID" value="TCT10846.1"/>
    <property type="molecule type" value="Genomic_DNA"/>
</dbReference>
<dbReference type="SUPFAM" id="SSF55469">
    <property type="entry name" value="FMN-dependent nitroreductase-like"/>
    <property type="match status" value="1"/>
</dbReference>
<keyword evidence="4" id="KW-0288">FMN</keyword>
<sequence>MDTSQIVLDAITSRKSVRGFLPKAVDISLIEKILAAAARAPSGNNIQPWKVHVVTGTKRDELSRALVDAHNQKRPETREYEYYPVAWRSPYIERRRETGWGLYGTLGIRKGDREATARQHGKNYLFFQAPVVFIFTIDNDLEKGSWLDYGMFLQNIMVAARGCGLHTCPQAALANYPDIVKSLLGIGDDQVVVCGMSMGYEDTGCLANRFTTSRIDLSEFVTFCA</sequence>
<name>A0A4R3MBV5_9BURK</name>
<comment type="caution">
    <text evidence="7">The sequence shown here is derived from an EMBL/GenBank/DDBJ whole genome shotgun (WGS) entry which is preliminary data.</text>
</comment>
<evidence type="ECO:0000256" key="5">
    <source>
        <dbReference type="ARBA" id="ARBA00023002"/>
    </source>
</evidence>
<dbReference type="GO" id="GO:0016491">
    <property type="term" value="F:oxidoreductase activity"/>
    <property type="evidence" value="ECO:0007669"/>
    <property type="project" value="UniProtKB-KW"/>
</dbReference>
<evidence type="ECO:0000256" key="2">
    <source>
        <dbReference type="ARBA" id="ARBA00007118"/>
    </source>
</evidence>
<evidence type="ECO:0000256" key="3">
    <source>
        <dbReference type="ARBA" id="ARBA00022630"/>
    </source>
</evidence>
<dbReference type="InterPro" id="IPR029479">
    <property type="entry name" value="Nitroreductase"/>
</dbReference>
<dbReference type="Gene3D" id="3.40.109.10">
    <property type="entry name" value="NADH Oxidase"/>
    <property type="match status" value="1"/>
</dbReference>
<feature type="domain" description="Nitroreductase" evidence="6">
    <location>
        <begin position="11"/>
        <end position="200"/>
    </location>
</feature>
<proteinExistence type="inferred from homology"/>
<dbReference type="Proteomes" id="UP000295525">
    <property type="component" value="Unassembled WGS sequence"/>
</dbReference>
<dbReference type="AlphaFoldDB" id="A0A4R3MBV5"/>
<dbReference type="CDD" id="cd02136">
    <property type="entry name" value="PnbA_NfnB-like"/>
    <property type="match status" value="1"/>
</dbReference>
<accession>A0A4R3MBV5</accession>
<protein>
    <submittedName>
        <fullName evidence="7">Nitroreductase</fullName>
    </submittedName>
</protein>
<evidence type="ECO:0000259" key="6">
    <source>
        <dbReference type="Pfam" id="PF00881"/>
    </source>
</evidence>
<reference evidence="7 8" key="1">
    <citation type="submission" date="2019-03" db="EMBL/GenBank/DDBJ databases">
        <title>Genomic Encyclopedia of Type Strains, Phase IV (KMG-IV): sequencing the most valuable type-strain genomes for metagenomic binning, comparative biology and taxonomic classification.</title>
        <authorList>
            <person name="Goeker M."/>
        </authorList>
    </citation>
    <scope>NUCLEOTIDE SEQUENCE [LARGE SCALE GENOMIC DNA]</scope>
    <source>
        <strain evidence="7 8">DSM 24591</strain>
    </source>
</reference>
<keyword evidence="8" id="KW-1185">Reference proteome</keyword>
<dbReference type="Pfam" id="PF00881">
    <property type="entry name" value="Nitroreductase"/>
    <property type="match status" value="1"/>
</dbReference>
<comment type="cofactor">
    <cofactor evidence="1">
        <name>FMN</name>
        <dbReference type="ChEBI" id="CHEBI:58210"/>
    </cofactor>
</comment>
<dbReference type="RefSeq" id="WP_132579287.1">
    <property type="nucleotide sequence ID" value="NZ_SMAJ01000001.1"/>
</dbReference>
<keyword evidence="3" id="KW-0285">Flavoprotein</keyword>
<keyword evidence="5" id="KW-0560">Oxidoreductase</keyword>